<protein>
    <submittedName>
        <fullName evidence="2">Uncharacterized protein</fullName>
    </submittedName>
</protein>
<feature type="compositionally biased region" description="Acidic residues" evidence="1">
    <location>
        <begin position="1157"/>
        <end position="1189"/>
    </location>
</feature>
<evidence type="ECO:0000313" key="2">
    <source>
        <dbReference type="EMBL" id="KZP15445.1"/>
    </source>
</evidence>
<sequence>MSSSAVIAQLLTFDCYQSAPALDANGSQDLPHPTPVAEDPETDNLPALPPPPPPTEVPTVFTASGRPWRPLRLPARYIDHLPVAPAPLPPIAPGSTALPRVILHVRDAFKTARDHFGIRREYAHRPSYDPDSAIPDEHLSSYYSKYQPRQTKPIEAPSPTEHLPPWPFQNMTTYLLMEWMYTGSQQKSAGEVDRLAQSVLSHPDFDLEDVASFNAQRQAATLDRSDNEAGEAAPFLADGWRESSVDIDVPLGAQDGRGLSAPFTVHGLHHRSLLSIMKAAITDVTACRFHFSPFKRFWKPSNGPEQRVFDEAYTSDAWIEEHDKLQKQSNEPDCKLEKVILSLMLWSDSTHLTSFGVAKLWPLYLYFGNLPKYFRGKPGSATAHHVAYIPSLPDSIQDFIGPENGIKPMVLTHCRRELMQKVLDKVVDDEFVHAYRHGFKMKCLDGVWRRFYPRIFTYSADYPEKTLIALIRSNGKCPCPRCFVEKSEIHRLGQVKDRQTRSNVRSYMGDLIRRARSFIYEKGRVIASTLVEALLFPRSWVPTVNTFAEKLSPFGFDPHEIMVVDLMHEFELGVWKSVFIHLIRILHAAAPAGRLVAELDRRYRLMPTFGNSTIRKFTTNVSEMKKLAAHNYEDLLQCAMPAFDGLLPAPHNNIVLTLIFRLAEWHALAKLHMHTDTTMLLLDSATTNLGQELRRFSRTTCAFYLTQELPAEKAARGRRQARKKAKAGVAAVELAAPLEGTPAVATSSNVLGDGPPPLSTPSEQITADKAFNMWRYKVHALGDYVETIRRHGTTDSYSSQTGELEHRRVKRLYARTNKRYAVRQITRRERRETRLLRARRAAKAELVHPHHARFTDNDALPPTHPALHHHISDSRRLGQDAFSFSRMFPDDPASKDFLPRLKDHLLGRLLGRQYDGDDETFTDADRATVHIVDNRVNCAKVFRVNYTAYDLQRDQDSMNPRTHCDVMLMSPETGDDAHPYWYARVLGVFHLRVFHTGPASKNTSMQHMEFLWVRWLGGIRGHRYGFKAARLPKVGFVAETEPSPFGFLDPSLVIRACHLIPAFEELRTSSLLTANPSAGRPIGDTDDWSAFYVNWFADRDMLMRYIGGGVGHTHQDRTIPAEDGMDIDEEVDNGVEASAMDTSNDHEADDNAGIYESDGEGESEDESDEDDDDDDLGPEDGETEFMDWE</sequence>
<organism evidence="2 3">
    <name type="scientific">Athelia psychrophila</name>
    <dbReference type="NCBI Taxonomy" id="1759441"/>
    <lineage>
        <taxon>Eukaryota</taxon>
        <taxon>Fungi</taxon>
        <taxon>Dikarya</taxon>
        <taxon>Basidiomycota</taxon>
        <taxon>Agaricomycotina</taxon>
        <taxon>Agaricomycetes</taxon>
        <taxon>Agaricomycetidae</taxon>
        <taxon>Atheliales</taxon>
        <taxon>Atheliaceae</taxon>
        <taxon>Athelia</taxon>
    </lineage>
</organism>
<dbReference type="Pfam" id="PF18759">
    <property type="entry name" value="Plavaka"/>
    <property type="match status" value="1"/>
</dbReference>
<reference evidence="2 3" key="1">
    <citation type="journal article" date="2016" name="Mol. Biol. Evol.">
        <title>Comparative Genomics of Early-Diverging Mushroom-Forming Fungi Provides Insights into the Origins of Lignocellulose Decay Capabilities.</title>
        <authorList>
            <person name="Nagy L.G."/>
            <person name="Riley R."/>
            <person name="Tritt A."/>
            <person name="Adam C."/>
            <person name="Daum C."/>
            <person name="Floudas D."/>
            <person name="Sun H."/>
            <person name="Yadav J.S."/>
            <person name="Pangilinan J."/>
            <person name="Larsson K.H."/>
            <person name="Matsuura K."/>
            <person name="Barry K."/>
            <person name="Labutti K."/>
            <person name="Kuo R."/>
            <person name="Ohm R.A."/>
            <person name="Bhattacharya S.S."/>
            <person name="Shirouzu T."/>
            <person name="Yoshinaga Y."/>
            <person name="Martin F.M."/>
            <person name="Grigoriev I.V."/>
            <person name="Hibbett D.S."/>
        </authorList>
    </citation>
    <scope>NUCLEOTIDE SEQUENCE [LARGE SCALE GENOMIC DNA]</scope>
    <source>
        <strain evidence="2 3">CBS 109695</strain>
    </source>
</reference>
<dbReference type="EMBL" id="KV417604">
    <property type="protein sequence ID" value="KZP15445.1"/>
    <property type="molecule type" value="Genomic_DNA"/>
</dbReference>
<dbReference type="STRING" id="436010.A0A166E6L0"/>
<keyword evidence="3" id="KW-1185">Reference proteome</keyword>
<dbReference type="Proteomes" id="UP000076532">
    <property type="component" value="Unassembled WGS sequence"/>
</dbReference>
<feature type="region of interest" description="Disordered" evidence="1">
    <location>
        <begin position="1139"/>
        <end position="1189"/>
    </location>
</feature>
<evidence type="ECO:0000256" key="1">
    <source>
        <dbReference type="SAM" id="MobiDB-lite"/>
    </source>
</evidence>
<evidence type="ECO:0000313" key="3">
    <source>
        <dbReference type="Proteomes" id="UP000076532"/>
    </source>
</evidence>
<feature type="region of interest" description="Disordered" evidence="1">
    <location>
        <begin position="24"/>
        <end position="63"/>
    </location>
</feature>
<feature type="compositionally biased region" description="Pro residues" evidence="1">
    <location>
        <begin position="47"/>
        <end position="56"/>
    </location>
</feature>
<dbReference type="OrthoDB" id="2687259at2759"/>
<name>A0A166E6L0_9AGAM</name>
<proteinExistence type="predicted"/>
<dbReference type="AlphaFoldDB" id="A0A166E6L0"/>
<dbReference type="InterPro" id="IPR041078">
    <property type="entry name" value="Plavaka"/>
</dbReference>
<accession>A0A166E6L0</accession>
<gene>
    <name evidence="2" type="ORF">FIBSPDRAFT_977821</name>
</gene>